<feature type="chain" id="PRO_5018215800" description="Secreted protein" evidence="1">
    <location>
        <begin position="21"/>
        <end position="65"/>
    </location>
</feature>
<protein>
    <recommendedName>
        <fullName evidence="4">Secreted protein</fullName>
    </recommendedName>
</protein>
<dbReference type="InParanoid" id="A0A3N7ENU8"/>
<gene>
    <name evidence="2" type="ORF">POPTR_002G172050</name>
</gene>
<dbReference type="Gramene" id="Potri.002G172050.1.v4.1">
    <property type="protein sequence ID" value="Potri.002G172050.1.v4.1"/>
    <property type="gene ID" value="Potri.002G172050.v4.1"/>
</dbReference>
<sequence>MGWRCRFWFMSTALFESWWCYTGDEHYFFVSMSASKTPRKGRGLLEFENRIRLFSCASKEASLDF</sequence>
<reference evidence="2 3" key="1">
    <citation type="journal article" date="2006" name="Science">
        <title>The genome of black cottonwood, Populus trichocarpa (Torr. &amp; Gray).</title>
        <authorList>
            <person name="Tuskan G.A."/>
            <person name="Difazio S."/>
            <person name="Jansson S."/>
            <person name="Bohlmann J."/>
            <person name="Grigoriev I."/>
            <person name="Hellsten U."/>
            <person name="Putnam N."/>
            <person name="Ralph S."/>
            <person name="Rombauts S."/>
            <person name="Salamov A."/>
            <person name="Schein J."/>
            <person name="Sterck L."/>
            <person name="Aerts A."/>
            <person name="Bhalerao R.R."/>
            <person name="Bhalerao R.P."/>
            <person name="Blaudez D."/>
            <person name="Boerjan W."/>
            <person name="Brun A."/>
            <person name="Brunner A."/>
            <person name="Busov V."/>
            <person name="Campbell M."/>
            <person name="Carlson J."/>
            <person name="Chalot M."/>
            <person name="Chapman J."/>
            <person name="Chen G.L."/>
            <person name="Cooper D."/>
            <person name="Coutinho P.M."/>
            <person name="Couturier J."/>
            <person name="Covert S."/>
            <person name="Cronk Q."/>
            <person name="Cunningham R."/>
            <person name="Davis J."/>
            <person name="Degroeve S."/>
            <person name="Dejardin A."/>
            <person name="Depamphilis C."/>
            <person name="Detter J."/>
            <person name="Dirks B."/>
            <person name="Dubchak I."/>
            <person name="Duplessis S."/>
            <person name="Ehlting J."/>
            <person name="Ellis B."/>
            <person name="Gendler K."/>
            <person name="Goodstein D."/>
            <person name="Gribskov M."/>
            <person name="Grimwood J."/>
            <person name="Groover A."/>
            <person name="Gunter L."/>
            <person name="Hamberger B."/>
            <person name="Heinze B."/>
            <person name="Helariutta Y."/>
            <person name="Henrissat B."/>
            <person name="Holligan D."/>
            <person name="Holt R."/>
            <person name="Huang W."/>
            <person name="Islam-Faridi N."/>
            <person name="Jones S."/>
            <person name="Jones-Rhoades M."/>
            <person name="Jorgensen R."/>
            <person name="Joshi C."/>
            <person name="Kangasjarvi J."/>
            <person name="Karlsson J."/>
            <person name="Kelleher C."/>
            <person name="Kirkpatrick R."/>
            <person name="Kirst M."/>
            <person name="Kohler A."/>
            <person name="Kalluri U."/>
            <person name="Larimer F."/>
            <person name="Leebens-Mack J."/>
            <person name="Leple J.C."/>
            <person name="Locascio P."/>
            <person name="Lou Y."/>
            <person name="Lucas S."/>
            <person name="Martin F."/>
            <person name="Montanini B."/>
            <person name="Napoli C."/>
            <person name="Nelson D.R."/>
            <person name="Nelson C."/>
            <person name="Nieminen K."/>
            <person name="Nilsson O."/>
            <person name="Pereda V."/>
            <person name="Peter G."/>
            <person name="Philippe R."/>
            <person name="Pilate G."/>
            <person name="Poliakov A."/>
            <person name="Razumovskaya J."/>
            <person name="Richardson P."/>
            <person name="Rinaldi C."/>
            <person name="Ritland K."/>
            <person name="Rouze P."/>
            <person name="Ryaboy D."/>
            <person name="Schmutz J."/>
            <person name="Schrader J."/>
            <person name="Segerman B."/>
            <person name="Shin H."/>
            <person name="Siddiqui A."/>
            <person name="Sterky F."/>
            <person name="Terry A."/>
            <person name="Tsai C.J."/>
            <person name="Uberbacher E."/>
            <person name="Unneberg P."/>
            <person name="Vahala J."/>
            <person name="Wall K."/>
            <person name="Wessler S."/>
            <person name="Yang G."/>
            <person name="Yin T."/>
            <person name="Douglas C."/>
            <person name="Marra M."/>
            <person name="Sandberg G."/>
            <person name="Van de Peer Y."/>
            <person name="Rokhsar D."/>
        </authorList>
    </citation>
    <scope>NUCLEOTIDE SEQUENCE [LARGE SCALE GENOMIC DNA]</scope>
    <source>
        <strain evidence="3">cv. Nisqually</strain>
    </source>
</reference>
<dbReference type="EMBL" id="CM009291">
    <property type="protein sequence ID" value="RQO87082.1"/>
    <property type="molecule type" value="Genomic_DNA"/>
</dbReference>
<accession>A0A3N7ENU8</accession>
<evidence type="ECO:0008006" key="4">
    <source>
        <dbReference type="Google" id="ProtNLM"/>
    </source>
</evidence>
<keyword evidence="1" id="KW-0732">Signal</keyword>
<evidence type="ECO:0000313" key="3">
    <source>
        <dbReference type="Proteomes" id="UP000006729"/>
    </source>
</evidence>
<keyword evidence="3" id="KW-1185">Reference proteome</keyword>
<evidence type="ECO:0000256" key="1">
    <source>
        <dbReference type="SAM" id="SignalP"/>
    </source>
</evidence>
<evidence type="ECO:0000313" key="2">
    <source>
        <dbReference type="EMBL" id="RQO87082.1"/>
    </source>
</evidence>
<dbReference type="AlphaFoldDB" id="A0A3N7ENU8"/>
<feature type="signal peptide" evidence="1">
    <location>
        <begin position="1"/>
        <end position="20"/>
    </location>
</feature>
<dbReference type="Proteomes" id="UP000006729">
    <property type="component" value="Chromosome 2"/>
</dbReference>
<proteinExistence type="predicted"/>
<organism evidence="2 3">
    <name type="scientific">Populus trichocarpa</name>
    <name type="common">Western balsam poplar</name>
    <name type="synonym">Populus balsamifera subsp. trichocarpa</name>
    <dbReference type="NCBI Taxonomy" id="3694"/>
    <lineage>
        <taxon>Eukaryota</taxon>
        <taxon>Viridiplantae</taxon>
        <taxon>Streptophyta</taxon>
        <taxon>Embryophyta</taxon>
        <taxon>Tracheophyta</taxon>
        <taxon>Spermatophyta</taxon>
        <taxon>Magnoliopsida</taxon>
        <taxon>eudicotyledons</taxon>
        <taxon>Gunneridae</taxon>
        <taxon>Pentapetalae</taxon>
        <taxon>rosids</taxon>
        <taxon>fabids</taxon>
        <taxon>Malpighiales</taxon>
        <taxon>Salicaceae</taxon>
        <taxon>Saliceae</taxon>
        <taxon>Populus</taxon>
    </lineage>
</organism>
<name>A0A3N7ENU8_POPTR</name>